<proteinExistence type="predicted"/>
<feature type="chain" id="PRO_5004171348" evidence="1">
    <location>
        <begin position="23"/>
        <end position="258"/>
    </location>
</feature>
<gene>
    <name evidence="2" type="ORF">SPV1_06139</name>
</gene>
<organism evidence="2 3">
    <name type="scientific">Mariprofundus ferrooxydans PV-1</name>
    <dbReference type="NCBI Taxonomy" id="314345"/>
    <lineage>
        <taxon>Bacteria</taxon>
        <taxon>Pseudomonadati</taxon>
        <taxon>Pseudomonadota</taxon>
        <taxon>Candidatius Mariprofundia</taxon>
        <taxon>Mariprofundales</taxon>
        <taxon>Mariprofundaceae</taxon>
        <taxon>Mariprofundus</taxon>
    </lineage>
</organism>
<dbReference type="InterPro" id="IPR010239">
    <property type="entry name" value="CHP02001"/>
</dbReference>
<dbReference type="InParanoid" id="Q0EWU3"/>
<dbReference type="HOGENOM" id="CLU_1101818_0_0_0"/>
<keyword evidence="3" id="KW-1185">Reference proteome</keyword>
<name>Q0EWU3_9PROT</name>
<accession>Q0EWU3</accession>
<comment type="caution">
    <text evidence="2">The sequence shown here is derived from an EMBL/GenBank/DDBJ whole genome shotgun (WGS) entry which is preliminary data.</text>
</comment>
<dbReference type="EMBL" id="AATS01000018">
    <property type="protein sequence ID" value="EAU53696.1"/>
    <property type="molecule type" value="Genomic_DNA"/>
</dbReference>
<evidence type="ECO:0000256" key="1">
    <source>
        <dbReference type="SAM" id="SignalP"/>
    </source>
</evidence>
<sequence>MNKGILVAGLMALVTGSVSAQAEESTGPSFSGDIGVMSQYVFRGVTQTTGKPAVQGDLNLGYGGFTVSTWFSNAYPSPAPQFAGRDTVEFDFGLDYSGSVGDVGYSLGAVQYTYLYDSASNYAEGYASLSYDAIVSPSAKVYYTIGQSQNKAFLSGDTWVDLGLSTSYAGLDFSGSVSYARWKKDSINRPLAGTVNMYKDGFNLVTLGMSKDVTVGDATLTASLTGTMPVGKKQTDGERYIYGVAVKPEVVAGLSLSY</sequence>
<dbReference type="Proteomes" id="UP000005297">
    <property type="component" value="Unassembled WGS sequence"/>
</dbReference>
<dbReference type="STRING" id="314344.AL013_02620"/>
<reference evidence="2 3" key="1">
    <citation type="submission" date="2006-09" db="EMBL/GenBank/DDBJ databases">
        <authorList>
            <person name="Emerson D."/>
            <person name="Ferriera S."/>
            <person name="Johnson J."/>
            <person name="Kravitz S."/>
            <person name="Halpern A."/>
            <person name="Remington K."/>
            <person name="Beeson K."/>
            <person name="Tran B."/>
            <person name="Rogers Y.-H."/>
            <person name="Friedman R."/>
            <person name="Venter J.C."/>
        </authorList>
    </citation>
    <scope>NUCLEOTIDE SEQUENCE [LARGE SCALE GENOMIC DNA]</scope>
    <source>
        <strain evidence="2 3">PV-1</strain>
    </source>
</reference>
<feature type="signal peptide" evidence="1">
    <location>
        <begin position="1"/>
        <end position="22"/>
    </location>
</feature>
<evidence type="ECO:0000313" key="3">
    <source>
        <dbReference type="Proteomes" id="UP000005297"/>
    </source>
</evidence>
<dbReference type="NCBIfam" id="TIGR02001">
    <property type="entry name" value="gcw_chp"/>
    <property type="match status" value="1"/>
</dbReference>
<protein>
    <submittedName>
        <fullName evidence="2">Uncharacterized protein</fullName>
    </submittedName>
</protein>
<keyword evidence="1" id="KW-0732">Signal</keyword>
<evidence type="ECO:0000313" key="2">
    <source>
        <dbReference type="EMBL" id="EAU53696.1"/>
    </source>
</evidence>
<dbReference type="AlphaFoldDB" id="Q0EWU3"/>
<dbReference type="Pfam" id="PF09694">
    <property type="entry name" value="Gcw_chp"/>
    <property type="match status" value="1"/>
</dbReference>